<keyword evidence="1" id="KW-0812">Transmembrane</keyword>
<dbReference type="Proteomes" id="UP001651158">
    <property type="component" value="Unassembled WGS sequence"/>
</dbReference>
<evidence type="ECO:0008006" key="4">
    <source>
        <dbReference type="Google" id="ProtNLM"/>
    </source>
</evidence>
<gene>
    <name evidence="2" type="ORF">TcWFU_000898</name>
</gene>
<comment type="caution">
    <text evidence="2">The sequence shown here is derived from an EMBL/GenBank/DDBJ whole genome shotgun (WGS) entry which is preliminary data.</text>
</comment>
<dbReference type="EMBL" id="JAKROA010000014">
    <property type="protein sequence ID" value="KAL5104039.1"/>
    <property type="molecule type" value="Genomic_DNA"/>
</dbReference>
<evidence type="ECO:0000313" key="2">
    <source>
        <dbReference type="EMBL" id="KAL5104039.1"/>
    </source>
</evidence>
<accession>A0ABR4Q328</accession>
<name>A0ABR4Q328_9CEST</name>
<feature type="transmembrane region" description="Helical" evidence="1">
    <location>
        <begin position="12"/>
        <end position="34"/>
    </location>
</feature>
<keyword evidence="3" id="KW-1185">Reference proteome</keyword>
<evidence type="ECO:0000256" key="1">
    <source>
        <dbReference type="SAM" id="Phobius"/>
    </source>
</evidence>
<reference evidence="2 3" key="1">
    <citation type="journal article" date="2022" name="Front. Cell. Infect. Microbiol.">
        <title>The Genomes of Two Strains of Taenia crassiceps the Animal Model for the Study of Human Cysticercosis.</title>
        <authorList>
            <person name="Bobes R.J."/>
            <person name="Estrada K."/>
            <person name="Rios-Valencia D.G."/>
            <person name="Calderon-Gallegos A."/>
            <person name="de la Torre P."/>
            <person name="Carrero J.C."/>
            <person name="Sanchez-Flores A."/>
            <person name="Laclette J.P."/>
        </authorList>
    </citation>
    <scope>NUCLEOTIDE SEQUENCE [LARGE SCALE GENOMIC DNA]</scope>
    <source>
        <strain evidence="2">WFUcys</strain>
    </source>
</reference>
<sequence length="168" mass="18222">MGRAISRSFRIVFLVITTFLFLGFLLTAVGGVVMKTSTSAIQSTVKVALGEYGGDADDLHQFSAFLLESADTMATYCIVIGVMLAVLSMVGLIASYSNWNKMLKTYAIILLVLLVVQIIVVAVIFSDPINFANGIVRSTEILLKSYGDGSEEGNRATVIWDVLMKVRV</sequence>
<feature type="transmembrane region" description="Helical" evidence="1">
    <location>
        <begin position="73"/>
        <end position="94"/>
    </location>
</feature>
<proteinExistence type="predicted"/>
<keyword evidence="1" id="KW-1133">Transmembrane helix</keyword>
<protein>
    <recommendedName>
        <fullName evidence="4">Tetraspanin</fullName>
    </recommendedName>
</protein>
<organism evidence="2 3">
    <name type="scientific">Taenia crassiceps</name>
    <dbReference type="NCBI Taxonomy" id="6207"/>
    <lineage>
        <taxon>Eukaryota</taxon>
        <taxon>Metazoa</taxon>
        <taxon>Spiralia</taxon>
        <taxon>Lophotrochozoa</taxon>
        <taxon>Platyhelminthes</taxon>
        <taxon>Cestoda</taxon>
        <taxon>Eucestoda</taxon>
        <taxon>Cyclophyllidea</taxon>
        <taxon>Taeniidae</taxon>
        <taxon>Taenia</taxon>
    </lineage>
</organism>
<keyword evidence="1" id="KW-0472">Membrane</keyword>
<evidence type="ECO:0000313" key="3">
    <source>
        <dbReference type="Proteomes" id="UP001651158"/>
    </source>
</evidence>
<feature type="transmembrane region" description="Helical" evidence="1">
    <location>
        <begin position="106"/>
        <end position="125"/>
    </location>
</feature>